<dbReference type="Pfam" id="PF18018">
    <property type="entry name" value="DNA_pol_D_N"/>
    <property type="match status" value="1"/>
</dbReference>
<keyword evidence="5" id="KW-1185">Reference proteome</keyword>
<dbReference type="PANTHER" id="PTHR10416:SF0">
    <property type="entry name" value="DNA POLYMERASE DELTA SUBUNIT 2"/>
    <property type="match status" value="1"/>
</dbReference>
<dbReference type="Gramene" id="Psat06G0605100-T1">
    <property type="protein sequence ID" value="KAI5401433.1"/>
    <property type="gene ID" value="KIW84_066051"/>
</dbReference>
<feature type="domain" description="DNA polymerase delta subunit OB-fold" evidence="3">
    <location>
        <begin position="37"/>
        <end position="137"/>
    </location>
</feature>
<comment type="caution">
    <text evidence="4">The sequence shown here is derived from an EMBL/GenBank/DDBJ whole genome shotgun (WGS) entry which is preliminary data.</text>
</comment>
<dbReference type="Proteomes" id="UP001058974">
    <property type="component" value="Chromosome 6"/>
</dbReference>
<name>A0A9D4WH70_PEA</name>
<dbReference type="InterPro" id="IPR040663">
    <property type="entry name" value="DNA_pol_D_N"/>
</dbReference>
<organism evidence="4 5">
    <name type="scientific">Pisum sativum</name>
    <name type="common">Garden pea</name>
    <name type="synonym">Lathyrus oleraceus</name>
    <dbReference type="NCBI Taxonomy" id="3888"/>
    <lineage>
        <taxon>Eukaryota</taxon>
        <taxon>Viridiplantae</taxon>
        <taxon>Streptophyta</taxon>
        <taxon>Embryophyta</taxon>
        <taxon>Tracheophyta</taxon>
        <taxon>Spermatophyta</taxon>
        <taxon>Magnoliopsida</taxon>
        <taxon>eudicotyledons</taxon>
        <taxon>Gunneridae</taxon>
        <taxon>Pentapetalae</taxon>
        <taxon>rosids</taxon>
        <taxon>fabids</taxon>
        <taxon>Fabales</taxon>
        <taxon>Fabaceae</taxon>
        <taxon>Papilionoideae</taxon>
        <taxon>50 kb inversion clade</taxon>
        <taxon>NPAAA clade</taxon>
        <taxon>Hologalegina</taxon>
        <taxon>IRL clade</taxon>
        <taxon>Fabeae</taxon>
        <taxon>Lathyrus</taxon>
    </lineage>
</organism>
<evidence type="ECO:0000256" key="1">
    <source>
        <dbReference type="ARBA" id="ARBA00006035"/>
    </source>
</evidence>
<dbReference type="InterPro" id="IPR024826">
    <property type="entry name" value="DNA_pol_delta/II_ssu"/>
</dbReference>
<dbReference type="GO" id="GO:0006271">
    <property type="term" value="P:DNA strand elongation involved in DNA replication"/>
    <property type="evidence" value="ECO:0007669"/>
    <property type="project" value="TreeGrafter"/>
</dbReference>
<dbReference type="AlphaFoldDB" id="A0A9D4WH70"/>
<evidence type="ECO:0000313" key="4">
    <source>
        <dbReference type="EMBL" id="KAI5401433.1"/>
    </source>
</evidence>
<dbReference type="GO" id="GO:0043625">
    <property type="term" value="C:delta DNA polymerase complex"/>
    <property type="evidence" value="ECO:0007669"/>
    <property type="project" value="TreeGrafter"/>
</dbReference>
<evidence type="ECO:0000256" key="2">
    <source>
        <dbReference type="ARBA" id="ARBA00022705"/>
    </source>
</evidence>
<accession>A0A9D4WH70</accession>
<proteinExistence type="inferred from homology"/>
<gene>
    <name evidence="4" type="ORF">KIW84_066051</name>
</gene>
<comment type="similarity">
    <text evidence="1">Belongs to the DNA polymerase delta/II small subunit family.</text>
</comment>
<reference evidence="4 5" key="1">
    <citation type="journal article" date="2022" name="Nat. Genet.">
        <title>Improved pea reference genome and pan-genome highlight genomic features and evolutionary characteristics.</title>
        <authorList>
            <person name="Yang T."/>
            <person name="Liu R."/>
            <person name="Luo Y."/>
            <person name="Hu S."/>
            <person name="Wang D."/>
            <person name="Wang C."/>
            <person name="Pandey M.K."/>
            <person name="Ge S."/>
            <person name="Xu Q."/>
            <person name="Li N."/>
            <person name="Li G."/>
            <person name="Huang Y."/>
            <person name="Saxena R.K."/>
            <person name="Ji Y."/>
            <person name="Li M."/>
            <person name="Yan X."/>
            <person name="He Y."/>
            <person name="Liu Y."/>
            <person name="Wang X."/>
            <person name="Xiang C."/>
            <person name="Varshney R.K."/>
            <person name="Ding H."/>
            <person name="Gao S."/>
            <person name="Zong X."/>
        </authorList>
    </citation>
    <scope>NUCLEOTIDE SEQUENCE [LARGE SCALE GENOMIC DNA]</scope>
    <source>
        <strain evidence="4 5">cv. Zhongwan 6</strain>
    </source>
</reference>
<sequence>MVSSLYGVTNPISPECLICHVWDETFEIGKEMYRGQQYSQIYFARLRLMRTLLYSLVSQWKPNSPVCTVLGLEEGKECVVVGTLFKNMKLKPCILDEYSKERSVVPLVKPHNFVDKDDYLVLEDESGRVKLGGNIIVPSVYMRELYDWNDVAKRTEIVYDRALKCSNQNLLERLSREAVLLGYDCWLSVLAAIGNMADDIGNHEDEILENAQ</sequence>
<keyword evidence="2" id="KW-0235">DNA replication</keyword>
<protein>
    <recommendedName>
        <fullName evidence="3">DNA polymerase delta subunit OB-fold domain-containing protein</fullName>
    </recommendedName>
</protein>
<dbReference type="Gene3D" id="2.40.50.430">
    <property type="match status" value="1"/>
</dbReference>
<evidence type="ECO:0000313" key="5">
    <source>
        <dbReference type="Proteomes" id="UP001058974"/>
    </source>
</evidence>
<dbReference type="PANTHER" id="PTHR10416">
    <property type="entry name" value="DNA POLYMERASE DELTA SUBUNIT 2"/>
    <property type="match status" value="1"/>
</dbReference>
<dbReference type="EMBL" id="JAMSHJ010000006">
    <property type="protein sequence ID" value="KAI5401433.1"/>
    <property type="molecule type" value="Genomic_DNA"/>
</dbReference>
<evidence type="ECO:0000259" key="3">
    <source>
        <dbReference type="Pfam" id="PF18018"/>
    </source>
</evidence>